<proteinExistence type="predicted"/>
<organism evidence="2 3">
    <name type="scientific">Aspergillus lucknowensis</name>
    <dbReference type="NCBI Taxonomy" id="176173"/>
    <lineage>
        <taxon>Eukaryota</taxon>
        <taxon>Fungi</taxon>
        <taxon>Dikarya</taxon>
        <taxon>Ascomycota</taxon>
        <taxon>Pezizomycotina</taxon>
        <taxon>Eurotiomycetes</taxon>
        <taxon>Eurotiomycetidae</taxon>
        <taxon>Eurotiales</taxon>
        <taxon>Aspergillaceae</taxon>
        <taxon>Aspergillus</taxon>
        <taxon>Aspergillus subgen. Nidulantes</taxon>
    </lineage>
</organism>
<evidence type="ECO:0008006" key="4">
    <source>
        <dbReference type="Google" id="ProtNLM"/>
    </source>
</evidence>
<evidence type="ECO:0000313" key="2">
    <source>
        <dbReference type="EMBL" id="KAL2868888.1"/>
    </source>
</evidence>
<dbReference type="GeneID" id="98150017"/>
<comment type="caution">
    <text evidence="2">The sequence shown here is derived from an EMBL/GenBank/DDBJ whole genome shotgun (WGS) entry which is preliminary data.</text>
</comment>
<reference evidence="2 3" key="1">
    <citation type="submission" date="2024-07" db="EMBL/GenBank/DDBJ databases">
        <title>Section-level genome sequencing and comparative genomics of Aspergillus sections Usti and Cavernicolus.</title>
        <authorList>
            <consortium name="Lawrence Berkeley National Laboratory"/>
            <person name="Nybo J.L."/>
            <person name="Vesth T.C."/>
            <person name="Theobald S."/>
            <person name="Frisvad J.C."/>
            <person name="Larsen T.O."/>
            <person name="Kjaerboelling I."/>
            <person name="Rothschild-Mancinelli K."/>
            <person name="Lyhne E.K."/>
            <person name="Kogle M.E."/>
            <person name="Barry K."/>
            <person name="Clum A."/>
            <person name="Na H."/>
            <person name="Ledsgaard L."/>
            <person name="Lin J."/>
            <person name="Lipzen A."/>
            <person name="Kuo A."/>
            <person name="Riley R."/>
            <person name="Mondo S."/>
            <person name="Labutti K."/>
            <person name="Haridas S."/>
            <person name="Pangalinan J."/>
            <person name="Salamov A.A."/>
            <person name="Simmons B.A."/>
            <person name="Magnuson J.K."/>
            <person name="Chen J."/>
            <person name="Drula E."/>
            <person name="Henrissat B."/>
            <person name="Wiebenga A."/>
            <person name="Lubbers R.J."/>
            <person name="Gomes A.C."/>
            <person name="Macurrencykelacurrency M.R."/>
            <person name="Stajich J."/>
            <person name="Grigoriev I.V."/>
            <person name="Mortensen U.H."/>
            <person name="De Vries R.P."/>
            <person name="Baker S.E."/>
            <person name="Andersen M.R."/>
        </authorList>
    </citation>
    <scope>NUCLEOTIDE SEQUENCE [LARGE SCALE GENOMIC DNA]</scope>
    <source>
        <strain evidence="2 3">CBS 449.75</strain>
    </source>
</reference>
<evidence type="ECO:0000256" key="1">
    <source>
        <dbReference type="SAM" id="SignalP"/>
    </source>
</evidence>
<protein>
    <recommendedName>
        <fullName evidence="4">Secreted protein</fullName>
    </recommendedName>
</protein>
<dbReference type="Proteomes" id="UP001610432">
    <property type="component" value="Unassembled WGS sequence"/>
</dbReference>
<sequence length="100" mass="10712">MVAVLCSFLFSWQGGKCCEVAGETSEFPVLVSFALSVQIRSSQDSTVSTATITSRAAMLNIFNISSARSLRYSAFQGPYVSRLHAQKSTLFLGARIVGPG</sequence>
<name>A0ABR4LZS4_9EURO</name>
<keyword evidence="1" id="KW-0732">Signal</keyword>
<keyword evidence="3" id="KW-1185">Reference proteome</keyword>
<accession>A0ABR4LZS4</accession>
<gene>
    <name evidence="2" type="ORF">BJX67DRAFT_40526</name>
</gene>
<evidence type="ECO:0000313" key="3">
    <source>
        <dbReference type="Proteomes" id="UP001610432"/>
    </source>
</evidence>
<dbReference type="EMBL" id="JBFXLQ010000012">
    <property type="protein sequence ID" value="KAL2868888.1"/>
    <property type="molecule type" value="Genomic_DNA"/>
</dbReference>
<feature type="chain" id="PRO_5046735182" description="Secreted protein" evidence="1">
    <location>
        <begin position="18"/>
        <end position="100"/>
    </location>
</feature>
<dbReference type="RefSeq" id="XP_070887867.1">
    <property type="nucleotide sequence ID" value="XM_071034945.1"/>
</dbReference>
<feature type="signal peptide" evidence="1">
    <location>
        <begin position="1"/>
        <end position="17"/>
    </location>
</feature>